<organism evidence="2 3">
    <name type="scientific">Forsythia ovata</name>
    <dbReference type="NCBI Taxonomy" id="205694"/>
    <lineage>
        <taxon>Eukaryota</taxon>
        <taxon>Viridiplantae</taxon>
        <taxon>Streptophyta</taxon>
        <taxon>Embryophyta</taxon>
        <taxon>Tracheophyta</taxon>
        <taxon>Spermatophyta</taxon>
        <taxon>Magnoliopsida</taxon>
        <taxon>eudicotyledons</taxon>
        <taxon>Gunneridae</taxon>
        <taxon>Pentapetalae</taxon>
        <taxon>asterids</taxon>
        <taxon>lamiids</taxon>
        <taxon>Lamiales</taxon>
        <taxon>Oleaceae</taxon>
        <taxon>Forsythieae</taxon>
        <taxon>Forsythia</taxon>
    </lineage>
</organism>
<evidence type="ECO:0000313" key="3">
    <source>
        <dbReference type="Proteomes" id="UP001604277"/>
    </source>
</evidence>
<dbReference type="EMBL" id="JBFOLJ010000004">
    <property type="protein sequence ID" value="KAL2544913.1"/>
    <property type="molecule type" value="Genomic_DNA"/>
</dbReference>
<proteinExistence type="predicted"/>
<gene>
    <name evidence="2" type="ORF">Fot_14146</name>
</gene>
<evidence type="ECO:0000256" key="1">
    <source>
        <dbReference type="SAM" id="MobiDB-lite"/>
    </source>
</evidence>
<evidence type="ECO:0000313" key="2">
    <source>
        <dbReference type="EMBL" id="KAL2544913.1"/>
    </source>
</evidence>
<reference evidence="3" key="1">
    <citation type="submission" date="2024-07" db="EMBL/GenBank/DDBJ databases">
        <title>Two chromosome-level genome assemblies of Korean endemic species Abeliophyllum distichum and Forsythia ovata (Oleaceae).</title>
        <authorList>
            <person name="Jang H."/>
        </authorList>
    </citation>
    <scope>NUCLEOTIDE SEQUENCE [LARGE SCALE GENOMIC DNA]</scope>
</reference>
<dbReference type="Proteomes" id="UP001604277">
    <property type="component" value="Unassembled WGS sequence"/>
</dbReference>
<keyword evidence="3" id="KW-1185">Reference proteome</keyword>
<dbReference type="AlphaFoldDB" id="A0ABD1W7U0"/>
<protein>
    <submittedName>
        <fullName evidence="2">Uncharacterized protein</fullName>
    </submittedName>
</protein>
<feature type="region of interest" description="Disordered" evidence="1">
    <location>
        <begin position="99"/>
        <end position="123"/>
    </location>
</feature>
<name>A0ABD1W7U0_9LAMI</name>
<accession>A0ABD1W7U0</accession>
<comment type="caution">
    <text evidence="2">The sequence shown here is derived from an EMBL/GenBank/DDBJ whole genome shotgun (WGS) entry which is preliminary data.</text>
</comment>
<sequence length="123" mass="14672">MRILRLHKILPYIHLETLSSQIKLFVQFKLYHENKQNRPPAGVVQFLNCFVDRYLEHVFSINQDDVVQQVQRENHAAYNDFIQELEECDDSVEEYENDELNLDDVDSEDDVFDNDDNSDYESN</sequence>